<evidence type="ECO:0000313" key="3">
    <source>
        <dbReference type="EMBL" id="QHT11947.1"/>
    </source>
</evidence>
<sequence length="269" mass="31695">MQTENMIPMYRKLRYDTMITTRRDNKTYDTNTIDQFVLNNPTIQYKKIITISPGGYKGFYMMGITHFLKKQYNLSNYVFSGASAGAWNSLLMSFKYDTTAFKYHIMDDSIQNAKSISEMEQRFKYKLLHYYKTDDFDLDKLFIGVTAFKDKHPHTMIYTQFETLEDAIDCCIASSHIPWLTGNFTHKYNNLLTFDGGFSKHPYLNISKPVLHITPSLWIPPKPTSMKNIHDYTTLFSKDQYQFDEIYDKGYEDSYKNKDFLDKIFESAL</sequence>
<dbReference type="GO" id="GO:0055088">
    <property type="term" value="P:lipid homeostasis"/>
    <property type="evidence" value="ECO:0007669"/>
    <property type="project" value="TreeGrafter"/>
</dbReference>
<dbReference type="GO" id="GO:0019433">
    <property type="term" value="P:triglyceride catabolic process"/>
    <property type="evidence" value="ECO:0007669"/>
    <property type="project" value="TreeGrafter"/>
</dbReference>
<dbReference type="InterPro" id="IPR033562">
    <property type="entry name" value="PLPL"/>
</dbReference>
<name>A0A6C0D617_9ZZZZ</name>
<evidence type="ECO:0000259" key="2">
    <source>
        <dbReference type="Pfam" id="PF01734"/>
    </source>
</evidence>
<dbReference type="GO" id="GO:0005737">
    <property type="term" value="C:cytoplasm"/>
    <property type="evidence" value="ECO:0007669"/>
    <property type="project" value="TreeGrafter"/>
</dbReference>
<protein>
    <recommendedName>
        <fullName evidence="2">PNPLA domain-containing protein</fullName>
    </recommendedName>
</protein>
<dbReference type="AlphaFoldDB" id="A0A6C0D617"/>
<dbReference type="SUPFAM" id="SSF52151">
    <property type="entry name" value="FabD/lysophospholipase-like"/>
    <property type="match status" value="1"/>
</dbReference>
<evidence type="ECO:0000256" key="1">
    <source>
        <dbReference type="ARBA" id="ARBA00023098"/>
    </source>
</evidence>
<dbReference type="EMBL" id="MN739539">
    <property type="protein sequence ID" value="QHT11947.1"/>
    <property type="molecule type" value="Genomic_DNA"/>
</dbReference>
<dbReference type="PANTHER" id="PTHR12406">
    <property type="entry name" value="CALCIUM-INDEPENDENT PHOSPHOLIPASE A2 IPLA2 -RELATED"/>
    <property type="match status" value="1"/>
</dbReference>
<dbReference type="InterPro" id="IPR002641">
    <property type="entry name" value="PNPLA_dom"/>
</dbReference>
<dbReference type="InterPro" id="IPR016035">
    <property type="entry name" value="Acyl_Trfase/lysoPLipase"/>
</dbReference>
<dbReference type="PANTHER" id="PTHR12406:SF7">
    <property type="entry name" value="PATATIN-LIKE PHOSPHOLIPASE DOMAIN-CONTAINING PROTEIN 4"/>
    <property type="match status" value="1"/>
</dbReference>
<proteinExistence type="predicted"/>
<feature type="domain" description="PNPLA" evidence="2">
    <location>
        <begin position="51"/>
        <end position="199"/>
    </location>
</feature>
<dbReference type="GO" id="GO:0016020">
    <property type="term" value="C:membrane"/>
    <property type="evidence" value="ECO:0007669"/>
    <property type="project" value="TreeGrafter"/>
</dbReference>
<dbReference type="Gene3D" id="3.40.1090.10">
    <property type="entry name" value="Cytosolic phospholipase A2 catalytic domain"/>
    <property type="match status" value="1"/>
</dbReference>
<reference evidence="3" key="1">
    <citation type="journal article" date="2020" name="Nature">
        <title>Giant virus diversity and host interactions through global metagenomics.</title>
        <authorList>
            <person name="Schulz F."/>
            <person name="Roux S."/>
            <person name="Paez-Espino D."/>
            <person name="Jungbluth S."/>
            <person name="Walsh D.A."/>
            <person name="Denef V.J."/>
            <person name="McMahon K.D."/>
            <person name="Konstantinidis K.T."/>
            <person name="Eloe-Fadrosh E.A."/>
            <person name="Kyrpides N.C."/>
            <person name="Woyke T."/>
        </authorList>
    </citation>
    <scope>NUCLEOTIDE SEQUENCE</scope>
    <source>
        <strain evidence="3">GVMAG-M-3300023174-124</strain>
    </source>
</reference>
<organism evidence="3">
    <name type="scientific">viral metagenome</name>
    <dbReference type="NCBI Taxonomy" id="1070528"/>
    <lineage>
        <taxon>unclassified sequences</taxon>
        <taxon>metagenomes</taxon>
        <taxon>organismal metagenomes</taxon>
    </lineage>
</organism>
<dbReference type="GO" id="GO:0004806">
    <property type="term" value="F:triacylglycerol lipase activity"/>
    <property type="evidence" value="ECO:0007669"/>
    <property type="project" value="TreeGrafter"/>
</dbReference>
<dbReference type="Pfam" id="PF01734">
    <property type="entry name" value="Patatin"/>
    <property type="match status" value="1"/>
</dbReference>
<accession>A0A6C0D617</accession>
<keyword evidence="1" id="KW-0443">Lipid metabolism</keyword>
<dbReference type="GO" id="GO:0005811">
    <property type="term" value="C:lipid droplet"/>
    <property type="evidence" value="ECO:0007669"/>
    <property type="project" value="TreeGrafter"/>
</dbReference>